<evidence type="ECO:0000313" key="3">
    <source>
        <dbReference type="Proteomes" id="UP000700596"/>
    </source>
</evidence>
<feature type="compositionally biased region" description="Low complexity" evidence="1">
    <location>
        <begin position="67"/>
        <end position="94"/>
    </location>
</feature>
<name>A0A9P9IPN7_9PLEO</name>
<sequence>MSTPGGTGPSDGKDMDRRRSLGKYVKRMSSVFKREKSTTTASTSTASAAPATTPATVESEQKEPTKEIAASAPAASTTAEETTPTPKATVSSTTTPPPPVITTHQINRSALQQERARLLFAKYGLTLESHEWLATPAQPISVQRVERPIRMRVHRECHHCGTSFGAEKVCTQCEHKRCKKCPRYPKKKTAAEKGKGKDGERERLERPKKKKQLLTVTTKTGEERIYQPVKQRIRRSCHKCNTLFIPATSTTCEQCSHVRCTKCPREPAKLAKWPHGYPGDVEPDSDNEVDYEKDLELVRRIWRKPRTRVRWECEECQAHFIEGQPQCPGCGHERCEKCTRTPAKKAKKESAFDPEVVRQVEAKLRALAVEQGNPLALGREPN</sequence>
<dbReference type="Proteomes" id="UP000700596">
    <property type="component" value="Unassembled WGS sequence"/>
</dbReference>
<keyword evidence="3" id="KW-1185">Reference proteome</keyword>
<dbReference type="OrthoDB" id="5370011at2759"/>
<dbReference type="AlphaFoldDB" id="A0A9P9IPN7"/>
<gene>
    <name evidence="2" type="ORF">B0J11DRAFT_251420</name>
</gene>
<proteinExistence type="predicted"/>
<feature type="compositionally biased region" description="Basic and acidic residues" evidence="1">
    <location>
        <begin position="189"/>
        <end position="205"/>
    </location>
</feature>
<dbReference type="InterPro" id="IPR013083">
    <property type="entry name" value="Znf_RING/FYVE/PHD"/>
</dbReference>
<accession>A0A9P9IPN7</accession>
<evidence type="ECO:0000313" key="2">
    <source>
        <dbReference type="EMBL" id="KAH7130398.1"/>
    </source>
</evidence>
<evidence type="ECO:0000256" key="1">
    <source>
        <dbReference type="SAM" id="MobiDB-lite"/>
    </source>
</evidence>
<dbReference type="Gene3D" id="3.30.40.10">
    <property type="entry name" value="Zinc/RING finger domain, C3HC4 (zinc finger)"/>
    <property type="match status" value="1"/>
</dbReference>
<organism evidence="2 3">
    <name type="scientific">Dendryphion nanum</name>
    <dbReference type="NCBI Taxonomy" id="256645"/>
    <lineage>
        <taxon>Eukaryota</taxon>
        <taxon>Fungi</taxon>
        <taxon>Dikarya</taxon>
        <taxon>Ascomycota</taxon>
        <taxon>Pezizomycotina</taxon>
        <taxon>Dothideomycetes</taxon>
        <taxon>Pleosporomycetidae</taxon>
        <taxon>Pleosporales</taxon>
        <taxon>Torulaceae</taxon>
        <taxon>Dendryphion</taxon>
    </lineage>
</organism>
<feature type="region of interest" description="Disordered" evidence="1">
    <location>
        <begin position="1"/>
        <end position="102"/>
    </location>
</feature>
<reference evidence="2" key="1">
    <citation type="journal article" date="2021" name="Nat. Commun.">
        <title>Genetic determinants of endophytism in the Arabidopsis root mycobiome.</title>
        <authorList>
            <person name="Mesny F."/>
            <person name="Miyauchi S."/>
            <person name="Thiergart T."/>
            <person name="Pickel B."/>
            <person name="Atanasova L."/>
            <person name="Karlsson M."/>
            <person name="Huettel B."/>
            <person name="Barry K.W."/>
            <person name="Haridas S."/>
            <person name="Chen C."/>
            <person name="Bauer D."/>
            <person name="Andreopoulos W."/>
            <person name="Pangilinan J."/>
            <person name="LaButti K."/>
            <person name="Riley R."/>
            <person name="Lipzen A."/>
            <person name="Clum A."/>
            <person name="Drula E."/>
            <person name="Henrissat B."/>
            <person name="Kohler A."/>
            <person name="Grigoriev I.V."/>
            <person name="Martin F.M."/>
            <person name="Hacquard S."/>
        </authorList>
    </citation>
    <scope>NUCLEOTIDE SEQUENCE</scope>
    <source>
        <strain evidence="2">MPI-CAGE-CH-0243</strain>
    </source>
</reference>
<comment type="caution">
    <text evidence="2">The sequence shown here is derived from an EMBL/GenBank/DDBJ whole genome shotgun (WGS) entry which is preliminary data.</text>
</comment>
<protein>
    <submittedName>
        <fullName evidence="2">Uncharacterized protein</fullName>
    </submittedName>
</protein>
<feature type="region of interest" description="Disordered" evidence="1">
    <location>
        <begin position="189"/>
        <end position="210"/>
    </location>
</feature>
<dbReference type="EMBL" id="JAGMWT010000004">
    <property type="protein sequence ID" value="KAH7130398.1"/>
    <property type="molecule type" value="Genomic_DNA"/>
</dbReference>
<feature type="compositionally biased region" description="Low complexity" evidence="1">
    <location>
        <begin position="38"/>
        <end position="56"/>
    </location>
</feature>